<sequence>MDSSISTSDMILASHRELEFESHEAAYSYYKDYAKSVGFGTAKLSSRRSRVSKEFIDAKFTCIRYGNKQQSDDAINPRPSPKIGCKASMHVKRRQDGKWYVYSFIKEHNHELLPAQAHFFRSHRNVDPLKTDVGRKRKNLASVSKLFSAYQNIDFLEGYMRNQHDKGRSLVLEEGDAQVLLELLMHMQEDNPKFFYAVDLNEEHRLRNVFWVDAKGMEDFSNFGDVVSFDTTYFTNKYKIPLVLFIGVNHHIQPTLLGCALIADETVYTFLWLMQTWFIAMGERAPQVMLTDQNSAIKAAVAAVFPTTRHCFCLWHVLEKLPRHLEYLSLWHDSLMLKLDKCIYRSWTEDQFEKRWWKMVDKFHLREMQWFLSLYEDRKRWVPVFMRDISFAGLSTALRSDSLSSSFDKYVHGETSLREFIEHYRVILEDRYEEEAKADFNAWHETPELKSPSPFEKQISLVYTHEVFKKFQVEVLGAAACHLKKENEDQVPATYSVKDFEDNQSYMVEWNEAKSDIYCSCRSFEYKGYLCRHAIVVLQMSGVFNIPSKYILQRWTNAALSRLPISQKLDEVQSKVRRYNDLCRRAIILSEEGSLSQESYNLALSAIKEALKQCASVNNSVENEYRPNTSIIRADSGVERVSQCVNTQEKAAGPRMTNTTKTCQSVETALERQINENNATRKGKVSLAGAVNVGSQDGFHQMMSDMRPTHLHNVMPPTQLHNMVPTMFTNVASTHFQNVAATHLHDNRLHRSCKATLGCQEEQFVILAIALTSLHGSSQLTKF</sequence>
<comment type="similarity">
    <text evidence="1 6">Belongs to the FHY3/FAR1 family.</text>
</comment>
<feature type="domain" description="SWIM-type" evidence="7">
    <location>
        <begin position="506"/>
        <end position="542"/>
    </location>
</feature>
<evidence type="ECO:0000256" key="6">
    <source>
        <dbReference type="RuleBase" id="RU367018"/>
    </source>
</evidence>
<dbReference type="PANTHER" id="PTHR31669:SF42">
    <property type="entry name" value="PROTEIN FAR1-RELATED SEQUENCE 4"/>
    <property type="match status" value="1"/>
</dbReference>
<evidence type="ECO:0000256" key="4">
    <source>
        <dbReference type="ARBA" id="ARBA00022833"/>
    </source>
</evidence>
<gene>
    <name evidence="8" type="ORF">EPI10_034021</name>
</gene>
<dbReference type="SMART" id="SM00575">
    <property type="entry name" value="ZnF_PMZ"/>
    <property type="match status" value="1"/>
</dbReference>
<keyword evidence="2 6" id="KW-0479">Metal-binding</keyword>
<dbReference type="InterPro" id="IPR007527">
    <property type="entry name" value="Znf_SWIM"/>
</dbReference>
<evidence type="ECO:0000256" key="1">
    <source>
        <dbReference type="ARBA" id="ARBA00005889"/>
    </source>
</evidence>
<evidence type="ECO:0000313" key="9">
    <source>
        <dbReference type="Proteomes" id="UP000325315"/>
    </source>
</evidence>
<keyword evidence="3 5" id="KW-0863">Zinc-finger</keyword>
<name>A0A5B6XB37_9ROSI</name>
<evidence type="ECO:0000256" key="2">
    <source>
        <dbReference type="ARBA" id="ARBA00022723"/>
    </source>
</evidence>
<dbReference type="OrthoDB" id="742364at2759"/>
<dbReference type="PROSITE" id="PS50966">
    <property type="entry name" value="ZF_SWIM"/>
    <property type="match status" value="1"/>
</dbReference>
<protein>
    <recommendedName>
        <fullName evidence="6">Protein FAR1-RELATED SEQUENCE</fullName>
    </recommendedName>
</protein>
<dbReference type="EMBL" id="SMMG02000001">
    <property type="protein sequence ID" value="KAA3490572.1"/>
    <property type="molecule type" value="Genomic_DNA"/>
</dbReference>
<evidence type="ECO:0000256" key="3">
    <source>
        <dbReference type="ARBA" id="ARBA00022771"/>
    </source>
</evidence>
<proteinExistence type="inferred from homology"/>
<dbReference type="AlphaFoldDB" id="A0A5B6XB37"/>
<keyword evidence="4 6" id="KW-0862">Zinc</keyword>
<dbReference type="Pfam" id="PF10551">
    <property type="entry name" value="MULE"/>
    <property type="match status" value="1"/>
</dbReference>
<dbReference type="Pfam" id="PF04434">
    <property type="entry name" value="SWIM"/>
    <property type="match status" value="1"/>
</dbReference>
<dbReference type="Pfam" id="PF03101">
    <property type="entry name" value="FAR1"/>
    <property type="match status" value="1"/>
</dbReference>
<evidence type="ECO:0000313" key="8">
    <source>
        <dbReference type="EMBL" id="KAA3490572.1"/>
    </source>
</evidence>
<dbReference type="GO" id="GO:0005634">
    <property type="term" value="C:nucleus"/>
    <property type="evidence" value="ECO:0007669"/>
    <property type="project" value="UniProtKB-SubCell"/>
</dbReference>
<evidence type="ECO:0000256" key="5">
    <source>
        <dbReference type="PROSITE-ProRule" id="PRU00325"/>
    </source>
</evidence>
<keyword evidence="6" id="KW-0539">Nucleus</keyword>
<dbReference type="GO" id="GO:0006355">
    <property type="term" value="P:regulation of DNA-templated transcription"/>
    <property type="evidence" value="ECO:0007669"/>
    <property type="project" value="UniProtKB-UniRule"/>
</dbReference>
<dbReference type="InterPro" id="IPR018289">
    <property type="entry name" value="MULE_transposase_dom"/>
</dbReference>
<evidence type="ECO:0000259" key="7">
    <source>
        <dbReference type="PROSITE" id="PS50966"/>
    </source>
</evidence>
<comment type="caution">
    <text evidence="8">The sequence shown here is derived from an EMBL/GenBank/DDBJ whole genome shotgun (WGS) entry which is preliminary data.</text>
</comment>
<comment type="subcellular location">
    <subcellularLocation>
        <location evidence="6">Nucleus</location>
    </subcellularLocation>
</comment>
<dbReference type="InterPro" id="IPR006564">
    <property type="entry name" value="Znf_PMZ"/>
</dbReference>
<organism evidence="8 9">
    <name type="scientific">Gossypium australe</name>
    <dbReference type="NCBI Taxonomy" id="47621"/>
    <lineage>
        <taxon>Eukaryota</taxon>
        <taxon>Viridiplantae</taxon>
        <taxon>Streptophyta</taxon>
        <taxon>Embryophyta</taxon>
        <taxon>Tracheophyta</taxon>
        <taxon>Spermatophyta</taxon>
        <taxon>Magnoliopsida</taxon>
        <taxon>eudicotyledons</taxon>
        <taxon>Gunneridae</taxon>
        <taxon>Pentapetalae</taxon>
        <taxon>rosids</taxon>
        <taxon>malvids</taxon>
        <taxon>Malvales</taxon>
        <taxon>Malvaceae</taxon>
        <taxon>Malvoideae</taxon>
        <taxon>Gossypium</taxon>
    </lineage>
</organism>
<dbReference type="PANTHER" id="PTHR31669">
    <property type="entry name" value="PROTEIN FAR1-RELATED SEQUENCE 10-RELATED"/>
    <property type="match status" value="1"/>
</dbReference>
<accession>A0A5B6XB37</accession>
<dbReference type="Proteomes" id="UP000325315">
    <property type="component" value="Unassembled WGS sequence"/>
</dbReference>
<dbReference type="InterPro" id="IPR031052">
    <property type="entry name" value="FHY3/FAR1"/>
</dbReference>
<reference evidence="8" key="1">
    <citation type="submission" date="2019-08" db="EMBL/GenBank/DDBJ databases">
        <authorList>
            <person name="Liu F."/>
        </authorList>
    </citation>
    <scope>NUCLEOTIDE SEQUENCE [LARGE SCALE GENOMIC DNA]</scope>
    <source>
        <strain evidence="8">PA1801</strain>
        <tissue evidence="8">Leaf</tissue>
    </source>
</reference>
<dbReference type="InterPro" id="IPR004330">
    <property type="entry name" value="FAR1_DNA_bnd_dom"/>
</dbReference>
<comment type="function">
    <text evidence="6">Putative transcription activator involved in regulating light control of development.</text>
</comment>
<keyword evidence="9" id="KW-1185">Reference proteome</keyword>
<dbReference type="GO" id="GO:0008270">
    <property type="term" value="F:zinc ion binding"/>
    <property type="evidence" value="ECO:0007669"/>
    <property type="project" value="UniProtKB-UniRule"/>
</dbReference>